<protein>
    <recommendedName>
        <fullName evidence="3">Phosphoglycolate phosphatase</fullName>
    </recommendedName>
</protein>
<dbReference type="CDD" id="cd04302">
    <property type="entry name" value="HAD_5NT"/>
    <property type="match status" value="1"/>
</dbReference>
<dbReference type="Gene3D" id="1.10.150.240">
    <property type="entry name" value="Putative phosphatase, domain 2"/>
    <property type="match status" value="1"/>
</dbReference>
<dbReference type="GO" id="GO:0004713">
    <property type="term" value="F:protein tyrosine kinase activity"/>
    <property type="evidence" value="ECO:0007669"/>
    <property type="project" value="TreeGrafter"/>
</dbReference>
<accession>A0A430ANZ2</accession>
<proteinExistence type="predicted"/>
<dbReference type="InterPro" id="IPR041492">
    <property type="entry name" value="HAD_2"/>
</dbReference>
<dbReference type="Proteomes" id="UP000287605">
    <property type="component" value="Unassembled WGS sequence"/>
</dbReference>
<name>A0A430ANZ2_9ENTE</name>
<dbReference type="InterPro" id="IPR036412">
    <property type="entry name" value="HAD-like_sf"/>
</dbReference>
<dbReference type="OrthoDB" id="9792518at2"/>
<dbReference type="InterPro" id="IPR023214">
    <property type="entry name" value="HAD_sf"/>
</dbReference>
<dbReference type="InterPro" id="IPR023198">
    <property type="entry name" value="PGP-like_dom2"/>
</dbReference>
<evidence type="ECO:0008006" key="3">
    <source>
        <dbReference type="Google" id="ProtNLM"/>
    </source>
</evidence>
<dbReference type="Pfam" id="PF13419">
    <property type="entry name" value="HAD_2"/>
    <property type="match status" value="1"/>
</dbReference>
<dbReference type="AlphaFoldDB" id="A0A430ANZ2"/>
<reference evidence="1 2" key="1">
    <citation type="submission" date="2017-05" db="EMBL/GenBank/DDBJ databases">
        <title>Vagococcus spp. assemblies.</title>
        <authorList>
            <person name="Gulvik C.A."/>
        </authorList>
    </citation>
    <scope>NUCLEOTIDE SEQUENCE [LARGE SCALE GENOMIC DNA]</scope>
    <source>
        <strain evidence="1 2">CCUG 51432</strain>
    </source>
</reference>
<organism evidence="1 2">
    <name type="scientific">Vagococcus elongatus</name>
    <dbReference type="NCBI Taxonomy" id="180344"/>
    <lineage>
        <taxon>Bacteria</taxon>
        <taxon>Bacillati</taxon>
        <taxon>Bacillota</taxon>
        <taxon>Bacilli</taxon>
        <taxon>Lactobacillales</taxon>
        <taxon>Enterococcaceae</taxon>
        <taxon>Vagococcus</taxon>
    </lineage>
</organism>
<dbReference type="FunFam" id="3.40.50.1000:FF:000022">
    <property type="entry name" value="Phosphoglycolate phosphatase"/>
    <property type="match status" value="1"/>
</dbReference>
<dbReference type="InterPro" id="IPR050155">
    <property type="entry name" value="HAD-like_hydrolase_sf"/>
</dbReference>
<dbReference type="SFLD" id="SFLDG01135">
    <property type="entry name" value="C1.5.6:_HAD__Beta-PGM__Phospha"/>
    <property type="match status" value="1"/>
</dbReference>
<keyword evidence="2" id="KW-1185">Reference proteome</keyword>
<dbReference type="SFLD" id="SFLDG01129">
    <property type="entry name" value="C1.5:_HAD__Beta-PGM__Phosphata"/>
    <property type="match status" value="1"/>
</dbReference>
<dbReference type="GO" id="GO:0005829">
    <property type="term" value="C:cytosol"/>
    <property type="evidence" value="ECO:0007669"/>
    <property type="project" value="TreeGrafter"/>
</dbReference>
<gene>
    <name evidence="1" type="ORF">CBF29_10755</name>
</gene>
<dbReference type="SUPFAM" id="SSF56784">
    <property type="entry name" value="HAD-like"/>
    <property type="match status" value="1"/>
</dbReference>
<evidence type="ECO:0000313" key="1">
    <source>
        <dbReference type="EMBL" id="RSU09842.1"/>
    </source>
</evidence>
<dbReference type="EMBL" id="NGKA01000018">
    <property type="protein sequence ID" value="RSU09842.1"/>
    <property type="molecule type" value="Genomic_DNA"/>
</dbReference>
<dbReference type="RefSeq" id="WP_126809732.1">
    <property type="nucleotide sequence ID" value="NZ_NGKA01000018.1"/>
</dbReference>
<dbReference type="SFLD" id="SFLDS00003">
    <property type="entry name" value="Haloacid_Dehalogenase"/>
    <property type="match status" value="1"/>
</dbReference>
<dbReference type="Gene3D" id="3.40.50.1000">
    <property type="entry name" value="HAD superfamily/HAD-like"/>
    <property type="match status" value="1"/>
</dbReference>
<dbReference type="PANTHER" id="PTHR43434:SF20">
    <property type="entry name" value="5'-NUCLEOTIDASE"/>
    <property type="match status" value="1"/>
</dbReference>
<dbReference type="PANTHER" id="PTHR43434">
    <property type="entry name" value="PHOSPHOGLYCOLATE PHOSPHATASE"/>
    <property type="match status" value="1"/>
</dbReference>
<comment type="caution">
    <text evidence="1">The sequence shown here is derived from an EMBL/GenBank/DDBJ whole genome shotgun (WGS) entry which is preliminary data.</text>
</comment>
<evidence type="ECO:0000313" key="2">
    <source>
        <dbReference type="Proteomes" id="UP000287605"/>
    </source>
</evidence>
<sequence length="216" mass="24360">MKNKKLVLFDLDGTVTNPEEGIIAAIKYSLKHMDLELLSDEQLKKFIGPPLKDSFQKHYHLSDEESHEAVNFYREYYATKGIFENYLYPGMSDVLQILLEKGLLLGIATSKPEKYAKQIMTYFNLETYFAGVFGSKMDGTRSQKAEVISYALTHFPAIEKEEVVMIGDREYDILGAKKNGLKSIGVLYGFGSRDELEQAGATAIVDAPREIINVLI</sequence>